<evidence type="ECO:0000256" key="1">
    <source>
        <dbReference type="ARBA" id="ARBA00006202"/>
    </source>
</evidence>
<dbReference type="InterPro" id="IPR013222">
    <property type="entry name" value="Glyco_hyd_98_carb-bd"/>
</dbReference>
<keyword evidence="9" id="KW-1185">Reference proteome</keyword>
<dbReference type="InterPro" id="IPR017853">
    <property type="entry name" value="GH"/>
</dbReference>
<dbReference type="PANTHER" id="PTHR11452:SF75">
    <property type="entry name" value="ALPHA-GALACTOSIDASE MEL1"/>
    <property type="match status" value="1"/>
</dbReference>
<dbReference type="Pfam" id="PF17801">
    <property type="entry name" value="Melibiase_C"/>
    <property type="match status" value="2"/>
</dbReference>
<keyword evidence="6" id="KW-1015">Disulfide bond</keyword>
<evidence type="ECO:0000313" key="9">
    <source>
        <dbReference type="Proteomes" id="UP000316208"/>
    </source>
</evidence>
<dbReference type="SUPFAM" id="SSF49785">
    <property type="entry name" value="Galactose-binding domain-like"/>
    <property type="match status" value="2"/>
</dbReference>
<dbReference type="Pfam" id="PF08305">
    <property type="entry name" value="NPCBM"/>
    <property type="match status" value="2"/>
</dbReference>
<name>A0ABY3ATB9_PAEPP</name>
<dbReference type="Gene3D" id="2.60.120.1060">
    <property type="entry name" value="NPCBM/NEW2 domain"/>
    <property type="match status" value="2"/>
</dbReference>
<dbReference type="InterPro" id="IPR013785">
    <property type="entry name" value="Aldolase_TIM"/>
</dbReference>
<evidence type="ECO:0000256" key="4">
    <source>
        <dbReference type="ARBA" id="ARBA00022801"/>
    </source>
</evidence>
<dbReference type="PROSITE" id="PS00512">
    <property type="entry name" value="ALPHA_GALACTOSIDASE"/>
    <property type="match status" value="1"/>
</dbReference>
<comment type="catalytic activity">
    <reaction evidence="6">
        <text>Hydrolysis of terminal, non-reducing alpha-D-galactose residues in alpha-D-galactosides, including galactose oligosaccharides, galactomannans and galactolipids.</text>
        <dbReference type="EC" id="3.2.1.22"/>
    </reaction>
</comment>
<evidence type="ECO:0000256" key="3">
    <source>
        <dbReference type="ARBA" id="ARBA00022729"/>
    </source>
</evidence>
<dbReference type="InterPro" id="IPR041233">
    <property type="entry name" value="Melibiase_C"/>
</dbReference>
<keyword evidence="3" id="KW-0732">Signal</keyword>
<feature type="domain" description="Glycosyl hydrolase family 98 putative carbohydrate-binding module" evidence="7">
    <location>
        <begin position="619"/>
        <end position="764"/>
    </location>
</feature>
<dbReference type="InterPro" id="IPR008979">
    <property type="entry name" value="Galactose-bd-like_sf"/>
</dbReference>
<dbReference type="Pfam" id="PF10633">
    <property type="entry name" value="NPCBM_assoc"/>
    <property type="match status" value="1"/>
</dbReference>
<comment type="similarity">
    <text evidence="2 6">Belongs to the glycosyl hydrolase 27 family.</text>
</comment>
<dbReference type="SUPFAM" id="SSF51011">
    <property type="entry name" value="Glycosyl hydrolase domain"/>
    <property type="match status" value="2"/>
</dbReference>
<dbReference type="PRINTS" id="PR00740">
    <property type="entry name" value="GLHYDRLASE27"/>
</dbReference>
<feature type="domain" description="Glycosyl hydrolase family 98 putative carbohydrate-binding module" evidence="7">
    <location>
        <begin position="847"/>
        <end position="993"/>
    </location>
</feature>
<gene>
    <name evidence="8" type="ORF">C7Y44_07135</name>
</gene>
<comment type="similarity">
    <text evidence="1">Belongs to the glycosyl hydrolase 36 family.</text>
</comment>
<dbReference type="InterPro" id="IPR000111">
    <property type="entry name" value="Glyco_hydro_27/36_CS"/>
</dbReference>
<evidence type="ECO:0000313" key="8">
    <source>
        <dbReference type="EMBL" id="TQR45516.1"/>
    </source>
</evidence>
<dbReference type="Gene3D" id="2.60.40.1180">
    <property type="entry name" value="Golgi alpha-mannosidase II"/>
    <property type="match status" value="2"/>
</dbReference>
<dbReference type="CDD" id="cd14792">
    <property type="entry name" value="GH27"/>
    <property type="match status" value="1"/>
</dbReference>
<dbReference type="PANTHER" id="PTHR11452">
    <property type="entry name" value="ALPHA-GALACTOSIDASE/ALPHA-N-ACETYLGALACTOSAMINIDASE"/>
    <property type="match status" value="1"/>
</dbReference>
<dbReference type="Proteomes" id="UP000316208">
    <property type="component" value="Unassembled WGS sequence"/>
</dbReference>
<reference evidence="8 9" key="1">
    <citation type="submission" date="2018-03" db="EMBL/GenBank/DDBJ databases">
        <title>Aerobic endospore-forming bacteria genome sequencing and assembly.</title>
        <authorList>
            <person name="Cavalcante D.A."/>
            <person name="Driks A."/>
            <person name="Putonti C."/>
            <person name="De-Souza M.T."/>
        </authorList>
    </citation>
    <scope>NUCLEOTIDE SEQUENCE [LARGE SCALE GENOMIC DNA]</scope>
    <source>
        <strain evidence="8 9">SDF0028</strain>
    </source>
</reference>
<sequence>MIGSMNNPCFQKSLAKLLFLFVLCIGLLGFNYSQAYALDNGLAQTPPMGWNGWNAFHCDVNAVLVKETAKKMVESGMKEAGYQYVNLDDCWMLSERDENGNLVPDPAKFPDGIKEVADYVHSLGLKMGIYASAGNRTCAWYPGSLNYEEKDAQRFAEWGIDYVKYDNCGDPLGQPLQERYVKMRDALAATGRDIVFSMSVGGNENPWEWGKQVGNLWRVTGDISDSYERMLVHILRNMELYPYAGPGYWNDPDMLEIGNGGKNLEEYRTEFGLWSIMAAPLLSGTDLLNAPQEILDIYANGEVTAVNQDPIGLQGRPIKQQNDGTYVLLKPMANGDKAVLFFNANGAPTNMEISLSQLGITPSVDNQTYTVRDLWAHETTTTIDKISASVPARGIMMYRISPETSNVISTDGFERVVNNDGKEVWVKSLSNGSKMITLVNRTTAATTITAEPEKLGFKHAPVYLAEDYWTGQKMSYASKIVSDVAPFSAVTYRVATGTPNQAPSAVGISFDGPSIIAPGETKTITTTITNYGRVAVHNLNLNLQVPAGWEAIPSSVTTVNNMPPQGNNSSVTVSWAVTAPQDAVVGWNHLSADAVFNSGGGNQGHVRSGFSVQVPSSPPTDDAFISDMQFFGNVTNGWGPVEKDTSVGGSGQGDGNMITLNGKGYEKGLGVHAYSKVSYYIGKRFSRFISDIGLDSETQGSSVIFRVWGDGQKLYDSGVIKDNAEPQHINIDVSTVDVLTLEVIDGAVGNSATHADWAGAKLLKEVLVDDIKINGESFTSFDQVTQDYYMTFLEGTITDVPTVEVIPANSDVQVNISPADQLPGTTVITVTSADGSVTKTYKIHFKITPQLYLSDIPWIYATTGWGTIHRDASVEGNPIRLFSDSGIVTYDKGIGTHANSEIIYDISGRGYDRFQSYVGLDQEKNNNDVGSVQFQVWADGEKLFDSGTMRRDTPAKFIDVDISGRKQLKLIVTDAGDGNGNDHADWADAQFIAGNTAPEIHTKMNDEDLPTEVTLPDSNQ</sequence>
<evidence type="ECO:0000256" key="2">
    <source>
        <dbReference type="ARBA" id="ARBA00009743"/>
    </source>
</evidence>
<evidence type="ECO:0000259" key="7">
    <source>
        <dbReference type="SMART" id="SM00776"/>
    </source>
</evidence>
<dbReference type="EMBL" id="SADY01000002">
    <property type="protein sequence ID" value="TQR45516.1"/>
    <property type="molecule type" value="Genomic_DNA"/>
</dbReference>
<evidence type="ECO:0000256" key="5">
    <source>
        <dbReference type="ARBA" id="ARBA00023295"/>
    </source>
</evidence>
<keyword evidence="5 6" id="KW-0326">Glycosidase</keyword>
<dbReference type="EC" id="3.2.1.22" evidence="6"/>
<proteinExistence type="inferred from homology"/>
<keyword evidence="4 6" id="KW-0378">Hydrolase</keyword>
<dbReference type="Gene3D" id="3.20.20.70">
    <property type="entry name" value="Aldolase class I"/>
    <property type="match status" value="1"/>
</dbReference>
<dbReference type="SMART" id="SM00776">
    <property type="entry name" value="NPCBM"/>
    <property type="match status" value="2"/>
</dbReference>
<dbReference type="InterPro" id="IPR002241">
    <property type="entry name" value="Glyco_hydro_27"/>
</dbReference>
<comment type="caution">
    <text evidence="8">The sequence shown here is derived from an EMBL/GenBank/DDBJ whole genome shotgun (WGS) entry which is preliminary data.</text>
</comment>
<accession>A0ABY3ATB9</accession>
<organism evidence="8 9">
    <name type="scientific">Paenibacillus popilliae</name>
    <name type="common">Bacillus popilliae</name>
    <dbReference type="NCBI Taxonomy" id="78057"/>
    <lineage>
        <taxon>Bacteria</taxon>
        <taxon>Bacillati</taxon>
        <taxon>Bacillota</taxon>
        <taxon>Bacilli</taxon>
        <taxon>Bacillales</taxon>
        <taxon>Paenibacillaceae</taxon>
        <taxon>Paenibacillus</taxon>
    </lineage>
</organism>
<dbReference type="InterPro" id="IPR038637">
    <property type="entry name" value="NPCBM_sf"/>
</dbReference>
<dbReference type="InterPro" id="IPR018905">
    <property type="entry name" value="A-galactase_NEW3"/>
</dbReference>
<evidence type="ECO:0000256" key="6">
    <source>
        <dbReference type="RuleBase" id="RU361168"/>
    </source>
</evidence>
<dbReference type="Pfam" id="PF16499">
    <property type="entry name" value="Melibiase_2"/>
    <property type="match status" value="1"/>
</dbReference>
<dbReference type="SUPFAM" id="SSF51445">
    <property type="entry name" value="(Trans)glycosidases"/>
    <property type="match status" value="1"/>
</dbReference>
<protein>
    <recommendedName>
        <fullName evidence="6">Alpha-galactosidase</fullName>
        <ecNumber evidence="6">3.2.1.22</ecNumber>
    </recommendedName>
    <alternativeName>
        <fullName evidence="6">Melibiase</fullName>
    </alternativeName>
</protein>
<dbReference type="InterPro" id="IPR013780">
    <property type="entry name" value="Glyco_hydro_b"/>
</dbReference>